<organism evidence="1 2">
    <name type="scientific">Pseudomonas phage PMBT14</name>
    <dbReference type="NCBI Taxonomy" id="2059855"/>
    <lineage>
        <taxon>Viruses</taxon>
        <taxon>Duplodnaviria</taxon>
        <taxon>Heunggongvirae</taxon>
        <taxon>Uroviricota</taxon>
        <taxon>Caudoviricetes</taxon>
        <taxon>Knuthellervirus</taxon>
        <taxon>Knuthellervirus PMBT14</taxon>
    </lineage>
</organism>
<protein>
    <submittedName>
        <fullName evidence="1">Tail assembly chaperone</fullName>
    </submittedName>
</protein>
<dbReference type="KEGG" id="vg:55606433"/>
<dbReference type="Proteomes" id="UP000240618">
    <property type="component" value="Segment"/>
</dbReference>
<name>A0A2I6PI44_9CAUD</name>
<reference evidence="1 2" key="1">
    <citation type="journal article" date="2018" name="Arch. Virol.">
        <title>Genome sequence of the novel virulent bacteriophage PMBT14 with lytic activity against Pseudomonas fluorescens DSM 50090(R).</title>
        <authorList>
            <person name="Koberg S."/>
            <person name="Gieschler S."/>
            <person name="Brinks E."/>
            <person name="Wenning M."/>
            <person name="Neve H."/>
            <person name="Franz C.M."/>
        </authorList>
    </citation>
    <scope>NUCLEOTIDE SEQUENCE [LARGE SCALE GENOMIC DNA]</scope>
</reference>
<evidence type="ECO:0000313" key="2">
    <source>
        <dbReference type="Proteomes" id="UP000240618"/>
    </source>
</evidence>
<keyword evidence="2" id="KW-1185">Reference proteome</keyword>
<accession>A0A2I6PI44</accession>
<proteinExistence type="predicted"/>
<dbReference type="InterPro" id="IPR014859">
    <property type="entry name" value="Phage_TAC_4"/>
</dbReference>
<sequence length="140" mass="15615">MSQPLNIEDFFTRDKANEGIELPLYAPGSKEPSGHWLRVRGVDSDEFRAANVASQRNLRNALDGNKVPDEQFHIDQKRLLVASLVAGWSFGTEFNQENLLNFLKNAPQIEEAVNQIATRRNLFFNNGSTASTNTPGPNSN</sequence>
<dbReference type="RefSeq" id="YP_009836194.1">
    <property type="nucleotide sequence ID" value="NC_048687.1"/>
</dbReference>
<dbReference type="EMBL" id="MG596800">
    <property type="protein sequence ID" value="AUM59731.1"/>
    <property type="molecule type" value="Genomic_DNA"/>
</dbReference>
<dbReference type="Pfam" id="PF08748">
    <property type="entry name" value="Phage_TAC_4"/>
    <property type="match status" value="1"/>
</dbReference>
<dbReference type="GeneID" id="55606433"/>
<evidence type="ECO:0000313" key="1">
    <source>
        <dbReference type="EMBL" id="AUM59731.1"/>
    </source>
</evidence>